<evidence type="ECO:0000313" key="3">
    <source>
        <dbReference type="EMBL" id="QJA82216.1"/>
    </source>
</evidence>
<protein>
    <submittedName>
        <fullName evidence="2">Putative capsid morphogenesis protein</fullName>
    </submittedName>
</protein>
<accession>A0A6M3IXK9</accession>
<dbReference type="AlphaFoldDB" id="A0A6M3IXK9"/>
<evidence type="ECO:0000259" key="1">
    <source>
        <dbReference type="Pfam" id="PF04233"/>
    </source>
</evidence>
<gene>
    <name evidence="3" type="ORF">MM415A00435_0030</name>
    <name evidence="2" type="ORF">MM415B00827_0010</name>
</gene>
<feature type="domain" description="Phage head morphogenesis" evidence="1">
    <location>
        <begin position="153"/>
        <end position="257"/>
    </location>
</feature>
<dbReference type="InterPro" id="IPR006528">
    <property type="entry name" value="Phage_head_morphogenesis_dom"/>
</dbReference>
<proteinExistence type="predicted"/>
<reference evidence="2" key="1">
    <citation type="submission" date="2020-03" db="EMBL/GenBank/DDBJ databases">
        <title>The deep terrestrial virosphere.</title>
        <authorList>
            <person name="Holmfeldt K."/>
            <person name="Nilsson E."/>
            <person name="Simone D."/>
            <person name="Lopez-Fernandez M."/>
            <person name="Wu X."/>
            <person name="de Brujin I."/>
            <person name="Lundin D."/>
            <person name="Andersson A."/>
            <person name="Bertilsson S."/>
            <person name="Dopson M."/>
        </authorList>
    </citation>
    <scope>NUCLEOTIDE SEQUENCE</scope>
    <source>
        <strain evidence="3">MM415A00435</strain>
        <strain evidence="2">MM415B00827</strain>
    </source>
</reference>
<dbReference type="EMBL" id="MT142482">
    <property type="protein sequence ID" value="QJA82216.1"/>
    <property type="molecule type" value="Genomic_DNA"/>
</dbReference>
<organism evidence="2">
    <name type="scientific">viral metagenome</name>
    <dbReference type="NCBI Taxonomy" id="1070528"/>
    <lineage>
        <taxon>unclassified sequences</taxon>
        <taxon>metagenomes</taxon>
        <taxon>organismal metagenomes</taxon>
    </lineage>
</organism>
<evidence type="ECO:0000313" key="2">
    <source>
        <dbReference type="EMBL" id="QJA62064.1"/>
    </source>
</evidence>
<name>A0A6M3IXK9_9ZZZZ</name>
<sequence length="266" mass="29545">MITVLQEIDEILVILEVSIPANPASPENEKLARKMEEDMSTYFASLEQAFPYASLDAIYNRHVKVRESGPIGETEDLLDPMLRAFRANLVYRLNSHVITAYLAGSTQIITWGVTKGGIPIAFEGPPIRQAIDYAREHCAQLVTKMDDESKKLIAQTVSDAIENKRGIPGLARDIRSQFEDMSRTRSQTIARTETCDALEQGFMDRAEDMGITGKEWIVTDPCPICEENGNEGVVPIDHVFSGGVERPPQHPNCRCALAPVMIKGEK</sequence>
<dbReference type="Pfam" id="PF04233">
    <property type="entry name" value="Phage_Mu_F"/>
    <property type="match status" value="1"/>
</dbReference>
<dbReference type="EMBL" id="MT141461">
    <property type="protein sequence ID" value="QJA62064.1"/>
    <property type="molecule type" value="Genomic_DNA"/>
</dbReference>